<sequence>MNLQLLDVFRCTYAKIGFAERKGSYPVIVCRSCEFALPDGTKRCPMCQRNLMFPRLLVIGGILIVFGLLGAFLWGSGKLKNRIDRNQFSSEEVLKATQSLVAQNPAVRNPVGFSTIEQTTVEHWDGRRWRVSGYIDSRPGPDVKVRTLYFAVVLNTGKNWNLEDLQLQSMEFGGNPKNHRN</sequence>
<dbReference type="AlphaFoldDB" id="Q029B2"/>
<evidence type="ECO:0000256" key="1">
    <source>
        <dbReference type="SAM" id="Phobius"/>
    </source>
</evidence>
<keyword evidence="1" id="KW-0472">Membrane</keyword>
<proteinExistence type="predicted"/>
<name>Q029B2_SOLUE</name>
<dbReference type="InParanoid" id="Q029B2"/>
<dbReference type="EMBL" id="CP000473">
    <property type="protein sequence ID" value="ABJ82379.1"/>
    <property type="molecule type" value="Genomic_DNA"/>
</dbReference>
<dbReference type="KEGG" id="sus:Acid_1386"/>
<gene>
    <name evidence="2" type="ordered locus">Acid_1386</name>
</gene>
<accession>Q029B2</accession>
<reference evidence="2" key="1">
    <citation type="submission" date="2006-10" db="EMBL/GenBank/DDBJ databases">
        <title>Complete sequence of Solibacter usitatus Ellin6076.</title>
        <authorList>
            <consortium name="US DOE Joint Genome Institute"/>
            <person name="Copeland A."/>
            <person name="Lucas S."/>
            <person name="Lapidus A."/>
            <person name="Barry K."/>
            <person name="Detter J.C."/>
            <person name="Glavina del Rio T."/>
            <person name="Hammon N."/>
            <person name="Israni S."/>
            <person name="Dalin E."/>
            <person name="Tice H."/>
            <person name="Pitluck S."/>
            <person name="Thompson L.S."/>
            <person name="Brettin T."/>
            <person name="Bruce D."/>
            <person name="Han C."/>
            <person name="Tapia R."/>
            <person name="Gilna P."/>
            <person name="Schmutz J."/>
            <person name="Larimer F."/>
            <person name="Land M."/>
            <person name="Hauser L."/>
            <person name="Kyrpides N."/>
            <person name="Mikhailova N."/>
            <person name="Janssen P.H."/>
            <person name="Kuske C.R."/>
            <person name="Richardson P."/>
        </authorList>
    </citation>
    <scope>NUCLEOTIDE SEQUENCE</scope>
    <source>
        <strain evidence="2">Ellin6076</strain>
    </source>
</reference>
<keyword evidence="1" id="KW-1133">Transmembrane helix</keyword>
<keyword evidence="1" id="KW-0812">Transmembrane</keyword>
<feature type="transmembrane region" description="Helical" evidence="1">
    <location>
        <begin position="56"/>
        <end position="75"/>
    </location>
</feature>
<organism evidence="2">
    <name type="scientific">Solibacter usitatus (strain Ellin6076)</name>
    <dbReference type="NCBI Taxonomy" id="234267"/>
    <lineage>
        <taxon>Bacteria</taxon>
        <taxon>Pseudomonadati</taxon>
        <taxon>Acidobacteriota</taxon>
        <taxon>Terriglobia</taxon>
        <taxon>Bryobacterales</taxon>
        <taxon>Solibacteraceae</taxon>
        <taxon>Candidatus Solibacter</taxon>
    </lineage>
</organism>
<evidence type="ECO:0000313" key="2">
    <source>
        <dbReference type="EMBL" id="ABJ82379.1"/>
    </source>
</evidence>
<dbReference type="HOGENOM" id="CLU_1488114_0_0_0"/>
<protein>
    <submittedName>
        <fullName evidence="2">Uncharacterized protein</fullName>
    </submittedName>
</protein>